<name>A0A6C0LUF2_9ZZZZ</name>
<dbReference type="InterPro" id="IPR019843">
    <property type="entry name" value="DNA_pol-X_BS"/>
</dbReference>
<evidence type="ECO:0000313" key="27">
    <source>
        <dbReference type="EMBL" id="QHU33194.1"/>
    </source>
</evidence>
<keyword evidence="17" id="KW-0234">DNA repair</keyword>
<feature type="domain" description="Helix-hairpin-helix DNA-binding motif class 1" evidence="25">
    <location>
        <begin position="104"/>
        <end position="123"/>
    </location>
</feature>
<dbReference type="InterPro" id="IPR002008">
    <property type="entry name" value="DNA_pol_X_beta-like"/>
</dbReference>
<feature type="domain" description="DNA-directed DNA polymerase X" evidence="26">
    <location>
        <begin position="1"/>
        <end position="343"/>
    </location>
</feature>
<protein>
    <recommendedName>
        <fullName evidence="6">DNA polymerase beta</fullName>
        <ecNumber evidence="4">2.7.7.7</ecNumber>
        <ecNumber evidence="5">4.2.99.18</ecNumber>
    </recommendedName>
    <alternativeName>
        <fullName evidence="19">5'-deoxyribose-phosphate lyase</fullName>
    </alternativeName>
    <alternativeName>
        <fullName evidence="20">AP lyase</fullName>
    </alternativeName>
</protein>
<evidence type="ECO:0000259" key="26">
    <source>
        <dbReference type="SMART" id="SM00483"/>
    </source>
</evidence>
<reference evidence="27" key="1">
    <citation type="journal article" date="2020" name="Nature">
        <title>Giant virus diversity and host interactions through global metagenomics.</title>
        <authorList>
            <person name="Schulz F."/>
            <person name="Roux S."/>
            <person name="Paez-Espino D."/>
            <person name="Jungbluth S."/>
            <person name="Walsh D.A."/>
            <person name="Denef V.J."/>
            <person name="McMahon K.D."/>
            <person name="Konstantinidis K.T."/>
            <person name="Eloe-Fadrosh E.A."/>
            <person name="Kyrpides N.C."/>
            <person name="Woyke T."/>
        </authorList>
    </citation>
    <scope>NUCLEOTIDE SEQUENCE</scope>
    <source>
        <strain evidence="27">GVMAG-S-1014582-52</strain>
    </source>
</reference>
<dbReference type="SMART" id="SM00278">
    <property type="entry name" value="HhH1"/>
    <property type="match status" value="2"/>
</dbReference>
<feature type="domain" description="Helix-hairpin-helix DNA-binding motif class 1" evidence="25">
    <location>
        <begin position="60"/>
        <end position="79"/>
    </location>
</feature>
<dbReference type="PROSITE" id="PS00522">
    <property type="entry name" value="DNA_POLYMERASE_X"/>
    <property type="match status" value="1"/>
</dbReference>
<dbReference type="CDD" id="cd00141">
    <property type="entry name" value="NT_POLXc"/>
    <property type="match status" value="1"/>
</dbReference>
<dbReference type="PANTHER" id="PTHR11276">
    <property type="entry name" value="DNA POLYMERASE TYPE-X FAMILY MEMBER"/>
    <property type="match status" value="1"/>
</dbReference>
<dbReference type="InterPro" id="IPR010996">
    <property type="entry name" value="HHH_MUS81"/>
</dbReference>
<dbReference type="EMBL" id="MN740556">
    <property type="protein sequence ID" value="QHU33194.1"/>
    <property type="molecule type" value="Genomic_DNA"/>
</dbReference>
<evidence type="ECO:0000256" key="18">
    <source>
        <dbReference type="ARBA" id="ARBA00023239"/>
    </source>
</evidence>
<comment type="catalytic activity">
    <reaction evidence="21">
        <text>2'-deoxyribonucleotide-(2'-deoxyribose 5'-phosphate)-2'-deoxyribonucleotide-DNA = a 3'-end 2'-deoxyribonucleotide-(2,3-dehydro-2,3-deoxyribose 5'-phosphate)-DNA + a 5'-end 5'-phospho-2'-deoxyribonucleoside-DNA + H(+)</text>
        <dbReference type="Rhea" id="RHEA:66592"/>
        <dbReference type="Rhea" id="RHEA-COMP:13180"/>
        <dbReference type="Rhea" id="RHEA-COMP:16897"/>
        <dbReference type="Rhea" id="RHEA-COMP:17067"/>
        <dbReference type="ChEBI" id="CHEBI:15378"/>
        <dbReference type="ChEBI" id="CHEBI:136412"/>
        <dbReference type="ChEBI" id="CHEBI:157695"/>
        <dbReference type="ChEBI" id="CHEBI:167181"/>
        <dbReference type="EC" id="4.2.99.18"/>
    </reaction>
</comment>
<comment type="catalytic activity">
    <reaction evidence="22">
        <text>a 5'-end 2'-deoxyribose-2'-deoxyribonucleotide-DNA = (2E,4S)-4-hydroxypenten-2-al-5-phosphate + a 5'-end 5'-phospho-2'-deoxyribonucleoside-DNA + H(+)</text>
        <dbReference type="Rhea" id="RHEA:76255"/>
        <dbReference type="Rhea" id="RHEA-COMP:13180"/>
        <dbReference type="Rhea" id="RHEA-COMP:18657"/>
        <dbReference type="ChEBI" id="CHEBI:15378"/>
        <dbReference type="ChEBI" id="CHEBI:136412"/>
        <dbReference type="ChEBI" id="CHEBI:195194"/>
        <dbReference type="ChEBI" id="CHEBI:195195"/>
    </reaction>
</comment>
<keyword evidence="18" id="KW-0456">Lyase</keyword>
<dbReference type="PRINTS" id="PR00870">
    <property type="entry name" value="DNAPOLXBETA"/>
</dbReference>
<evidence type="ECO:0000256" key="10">
    <source>
        <dbReference type="ARBA" id="ARBA00022695"/>
    </source>
</evidence>
<dbReference type="GO" id="GO:0003887">
    <property type="term" value="F:DNA-directed DNA polymerase activity"/>
    <property type="evidence" value="ECO:0007669"/>
    <property type="project" value="UniProtKB-KW"/>
</dbReference>
<dbReference type="Gene3D" id="1.10.150.20">
    <property type="entry name" value="5' to 3' exonuclease, C-terminal subdomain"/>
    <property type="match status" value="1"/>
</dbReference>
<evidence type="ECO:0000256" key="13">
    <source>
        <dbReference type="ARBA" id="ARBA00022843"/>
    </source>
</evidence>
<comment type="catalytic activity">
    <reaction evidence="24">
        <text>DNA(n) + a 2'-deoxyribonucleoside 5'-triphosphate = DNA(n+1) + diphosphate</text>
        <dbReference type="Rhea" id="RHEA:22508"/>
        <dbReference type="Rhea" id="RHEA-COMP:17339"/>
        <dbReference type="Rhea" id="RHEA-COMP:17340"/>
        <dbReference type="ChEBI" id="CHEBI:33019"/>
        <dbReference type="ChEBI" id="CHEBI:61560"/>
        <dbReference type="ChEBI" id="CHEBI:173112"/>
        <dbReference type="EC" id="2.7.7.7"/>
    </reaction>
</comment>
<evidence type="ECO:0000256" key="2">
    <source>
        <dbReference type="ARBA" id="ARBA00004496"/>
    </source>
</evidence>
<dbReference type="Gene3D" id="3.30.210.10">
    <property type="entry name" value="DNA polymerase, thumb domain"/>
    <property type="match status" value="1"/>
</dbReference>
<comment type="similarity">
    <text evidence="3">Belongs to the DNA polymerase type-X family.</text>
</comment>
<keyword evidence="15" id="KW-0915">Sodium</keyword>
<evidence type="ECO:0000256" key="8">
    <source>
        <dbReference type="ARBA" id="ARBA00022634"/>
    </source>
</evidence>
<dbReference type="InterPro" id="IPR003583">
    <property type="entry name" value="Hlx-hairpin-Hlx_DNA-bd_motif"/>
</dbReference>
<keyword evidence="14" id="KW-0239">DNA-directed DNA polymerase</keyword>
<keyword evidence="8" id="KW-0237">DNA synthesis</keyword>
<dbReference type="InterPro" id="IPR027421">
    <property type="entry name" value="DNA_pol_lamdba_lyase_dom_sf"/>
</dbReference>
<dbReference type="Pfam" id="PF14716">
    <property type="entry name" value="HHH_8"/>
    <property type="match status" value="1"/>
</dbReference>
<dbReference type="GO" id="GO:0006303">
    <property type="term" value="P:double-strand break repair via nonhomologous end joining"/>
    <property type="evidence" value="ECO:0007669"/>
    <property type="project" value="TreeGrafter"/>
</dbReference>
<keyword evidence="7" id="KW-0488">Methylation</keyword>
<dbReference type="SUPFAM" id="SSF81301">
    <property type="entry name" value="Nucleotidyltransferase"/>
    <property type="match status" value="1"/>
</dbReference>
<evidence type="ECO:0000256" key="1">
    <source>
        <dbReference type="ARBA" id="ARBA00001946"/>
    </source>
</evidence>
<evidence type="ECO:0000256" key="3">
    <source>
        <dbReference type="ARBA" id="ARBA00008323"/>
    </source>
</evidence>
<dbReference type="InterPro" id="IPR043519">
    <property type="entry name" value="NT_sf"/>
</dbReference>
<evidence type="ECO:0000256" key="16">
    <source>
        <dbReference type="ARBA" id="ARBA00023125"/>
    </source>
</evidence>
<dbReference type="GO" id="GO:0003677">
    <property type="term" value="F:DNA binding"/>
    <property type="evidence" value="ECO:0007669"/>
    <property type="project" value="UniProtKB-KW"/>
</dbReference>
<evidence type="ECO:0000256" key="5">
    <source>
        <dbReference type="ARBA" id="ARBA00012720"/>
    </source>
</evidence>
<evidence type="ECO:0000256" key="24">
    <source>
        <dbReference type="ARBA" id="ARBA00049244"/>
    </source>
</evidence>
<evidence type="ECO:0000256" key="22">
    <source>
        <dbReference type="ARBA" id="ARBA00044678"/>
    </source>
</evidence>
<dbReference type="PRINTS" id="PR00869">
    <property type="entry name" value="DNAPOLX"/>
</dbReference>
<dbReference type="Gene3D" id="1.10.150.110">
    <property type="entry name" value="DNA polymerase beta, N-terminal domain-like"/>
    <property type="match status" value="1"/>
</dbReference>
<dbReference type="GO" id="GO:0005634">
    <property type="term" value="C:nucleus"/>
    <property type="evidence" value="ECO:0007669"/>
    <property type="project" value="TreeGrafter"/>
</dbReference>
<comment type="subcellular location">
    <subcellularLocation>
        <location evidence="2">Cytoplasm</location>
    </subcellularLocation>
</comment>
<dbReference type="EC" id="2.7.7.7" evidence="4"/>
<dbReference type="GO" id="GO:0005737">
    <property type="term" value="C:cytoplasm"/>
    <property type="evidence" value="ECO:0007669"/>
    <property type="project" value="UniProtKB-SubCell"/>
</dbReference>
<dbReference type="SMART" id="SM00483">
    <property type="entry name" value="POLXc"/>
    <property type="match status" value="1"/>
</dbReference>
<organism evidence="27">
    <name type="scientific">viral metagenome</name>
    <dbReference type="NCBI Taxonomy" id="1070528"/>
    <lineage>
        <taxon>unclassified sequences</taxon>
        <taxon>metagenomes</taxon>
        <taxon>organismal metagenomes</taxon>
    </lineage>
</organism>
<dbReference type="AlphaFoldDB" id="A0A6C0LUF2"/>
<evidence type="ECO:0000256" key="4">
    <source>
        <dbReference type="ARBA" id="ARBA00012417"/>
    </source>
</evidence>
<evidence type="ECO:0000256" key="6">
    <source>
        <dbReference type="ARBA" id="ARBA00020020"/>
    </source>
</evidence>
<evidence type="ECO:0000256" key="20">
    <source>
        <dbReference type="ARBA" id="ARBA00035726"/>
    </source>
</evidence>
<evidence type="ECO:0000256" key="15">
    <source>
        <dbReference type="ARBA" id="ARBA00023053"/>
    </source>
</evidence>
<sequence>MNKKIIEQFNLLINQVQAEYLNAQVENDMKEMKIHTYRLKNIKKVLSIIKKLDFEIKNSTDLEEISGIGKGTLRRIDEILKTGYLDELDKKYDVEKQNKINSIRELTQIIGIGPKVAKKLVIEHHITNINELKKAIKNGRYVPNQKILLGLKYYGVVQGNIPRKEINDIEKFLNKEMYKIDKKLSIIICGSYRRGKQQSGDIDILMYHPDIILSKHIHNPTRFYLEEFVDELKNNGFLLDHLTDKNYKMKYMGFSKFKSNPIRRIDIRFIPYNSIYTALLYFTGPYELNTEMRIKAEKRGMILNEYGLYKFDKDGEKISVKINSEADVFEKLGMKYLTPIEREIYSIGKNK</sequence>
<dbReference type="PANTHER" id="PTHR11276:SF28">
    <property type="entry name" value="DNA POLYMERASE LAMBDA"/>
    <property type="match status" value="1"/>
</dbReference>
<evidence type="ECO:0000259" key="25">
    <source>
        <dbReference type="SMART" id="SM00278"/>
    </source>
</evidence>
<evidence type="ECO:0000256" key="19">
    <source>
        <dbReference type="ARBA" id="ARBA00035717"/>
    </source>
</evidence>
<evidence type="ECO:0000256" key="12">
    <source>
        <dbReference type="ARBA" id="ARBA00022763"/>
    </source>
</evidence>
<keyword evidence="9" id="KW-0808">Transferase</keyword>
<evidence type="ECO:0000256" key="9">
    <source>
        <dbReference type="ARBA" id="ARBA00022679"/>
    </source>
</evidence>
<dbReference type="GO" id="GO:0140078">
    <property type="term" value="F:class I DNA-(apurinic or apyrimidinic site) endonuclease activity"/>
    <property type="evidence" value="ECO:0007669"/>
    <property type="project" value="UniProtKB-EC"/>
</dbReference>
<dbReference type="Pfam" id="PF14792">
    <property type="entry name" value="DNA_pol_B_palm"/>
    <property type="match status" value="1"/>
</dbReference>
<evidence type="ECO:0000256" key="23">
    <source>
        <dbReference type="ARBA" id="ARBA00045548"/>
    </source>
</evidence>
<evidence type="ECO:0000256" key="11">
    <source>
        <dbReference type="ARBA" id="ARBA00022705"/>
    </source>
</evidence>
<keyword evidence="13" id="KW-0832">Ubl conjugation</keyword>
<keyword evidence="10" id="KW-0548">Nucleotidyltransferase</keyword>
<dbReference type="InterPro" id="IPR037160">
    <property type="entry name" value="DNA_Pol_thumb_sf"/>
</dbReference>
<dbReference type="InterPro" id="IPR029398">
    <property type="entry name" value="PolB_thumb"/>
</dbReference>
<accession>A0A6C0LUF2</accession>
<dbReference type="InterPro" id="IPR022312">
    <property type="entry name" value="DNA_pol_X"/>
</dbReference>
<dbReference type="SUPFAM" id="SSF47802">
    <property type="entry name" value="DNA polymerase beta, N-terminal domain-like"/>
    <property type="match status" value="1"/>
</dbReference>
<evidence type="ECO:0000256" key="7">
    <source>
        <dbReference type="ARBA" id="ARBA00022481"/>
    </source>
</evidence>
<keyword evidence="16" id="KW-0238">DNA-binding</keyword>
<proteinExistence type="inferred from homology"/>
<keyword evidence="11" id="KW-0235">DNA replication</keyword>
<dbReference type="InterPro" id="IPR002054">
    <property type="entry name" value="DNA-dir_DNA_pol_X"/>
</dbReference>
<dbReference type="GO" id="GO:0006260">
    <property type="term" value="P:DNA replication"/>
    <property type="evidence" value="ECO:0007669"/>
    <property type="project" value="UniProtKB-KW"/>
</dbReference>
<comment type="function">
    <text evidence="23">Repair polymerase that plays a key role in base-excision repair. During this process, the damaged base is excised by specific DNA glycosylases, the DNA backbone is nicked at the abasic site by an apurinic/apyrimidic (AP) endonuclease, and POLB removes 5'-deoxyribose-phosphate from the preincised AP site acting as a 5'-deoxyribose-phosphate lyase (5'-dRP lyase); through its DNA polymerase activity, it adds one nucleotide to the 3' end of the arising single-nucleotide gap. Conducts 'gap-filling' DNA synthesis in a stepwise distributive fashion rather than in a processive fashion as for other DNA polymerases. It is also able to cleave sugar-phosphate bonds 3' to an intact AP site, acting as an AP lyase.</text>
</comment>
<dbReference type="InterPro" id="IPR028207">
    <property type="entry name" value="DNA_pol_B_palm_palm"/>
</dbReference>
<evidence type="ECO:0000256" key="21">
    <source>
        <dbReference type="ARBA" id="ARBA00044632"/>
    </source>
</evidence>
<evidence type="ECO:0000256" key="14">
    <source>
        <dbReference type="ARBA" id="ARBA00022932"/>
    </source>
</evidence>
<evidence type="ECO:0000256" key="17">
    <source>
        <dbReference type="ARBA" id="ARBA00023204"/>
    </source>
</evidence>
<dbReference type="Gene3D" id="3.30.460.10">
    <property type="entry name" value="Beta Polymerase, domain 2"/>
    <property type="match status" value="1"/>
</dbReference>
<keyword evidence="12" id="KW-0227">DNA damage</keyword>
<comment type="cofactor">
    <cofactor evidence="1">
        <name>Mg(2+)</name>
        <dbReference type="ChEBI" id="CHEBI:18420"/>
    </cofactor>
</comment>
<dbReference type="Pfam" id="PF14791">
    <property type="entry name" value="DNA_pol_B_thumb"/>
    <property type="match status" value="1"/>
</dbReference>
<dbReference type="EC" id="4.2.99.18" evidence="5"/>